<dbReference type="RefSeq" id="XP_027198565.1">
    <property type="nucleotide sequence ID" value="XM_027342764.1"/>
</dbReference>
<dbReference type="PANTHER" id="PTHR20939:SF11">
    <property type="entry name" value="LD12265P"/>
    <property type="match status" value="1"/>
</dbReference>
<accession>A0A6P6XZX5</accession>
<keyword evidence="5" id="KW-0446">Lipid-binding</keyword>
<evidence type="ECO:0000256" key="4">
    <source>
        <dbReference type="ARBA" id="ARBA00022927"/>
    </source>
</evidence>
<evidence type="ECO:0000256" key="5">
    <source>
        <dbReference type="ARBA" id="ARBA00023121"/>
    </source>
</evidence>
<keyword evidence="4" id="KW-0653">Protein transport</keyword>
<dbReference type="SUPFAM" id="SSF64268">
    <property type="entry name" value="PX domain"/>
    <property type="match status" value="1"/>
</dbReference>
<dbReference type="PROSITE" id="PS50195">
    <property type="entry name" value="PX"/>
    <property type="match status" value="1"/>
</dbReference>
<dbReference type="GO" id="GO:0031901">
    <property type="term" value="C:early endosome membrane"/>
    <property type="evidence" value="ECO:0007669"/>
    <property type="project" value="UniProtKB-SubCell"/>
</dbReference>
<dbReference type="OMA" id="IHTLCCL"/>
<evidence type="ECO:0000256" key="2">
    <source>
        <dbReference type="ARBA" id="ARBA00022448"/>
    </source>
</evidence>
<sequence length="387" mass="45094">MNQSDTRIRSKSTLLSSYLASDDDDEENNLEIYDQTNNNNSERLEILAPIPLNNHNTIENGHHNHSIDTSCSSSSAMNSSYNQINDESYLNIWNDNLIESTTPRKAQYRVIFEIIKARTITNNETRQKFVNYTILMKRIPGLETEPAIIERRYSEFRNFYNAIRRKYPLLLKDVIFPKKIFIGNFSAEVIAERSLSFQKFLTYCLSLTEIRSSKEFAQFLYYPELREAKNCLKFIRLEEAASILENVYYIQDKLSSHSGRPDRQLIHTLCCLIGCLNAVDNTTDAKKLARKTFEMLFENPVVLMPSQNGTNDNTNTIFEVDNLYESSQLIVPLILLSLRHEWFSGQQKFALEKKLEELCRKRSLPRNFDSHPKLLEILLRKDFSLLL</sequence>
<evidence type="ECO:0000256" key="1">
    <source>
        <dbReference type="ARBA" id="ARBA00004469"/>
    </source>
</evidence>
<keyword evidence="3" id="KW-0967">Endosome</keyword>
<dbReference type="GO" id="GO:0015031">
    <property type="term" value="P:protein transport"/>
    <property type="evidence" value="ECO:0007669"/>
    <property type="project" value="UniProtKB-KW"/>
</dbReference>
<dbReference type="Proteomes" id="UP000515146">
    <property type="component" value="Unplaced"/>
</dbReference>
<dbReference type="InterPro" id="IPR039937">
    <property type="entry name" value="SNX20/SNX21"/>
</dbReference>
<dbReference type="InterPro" id="IPR001683">
    <property type="entry name" value="PX_dom"/>
</dbReference>
<dbReference type="OrthoDB" id="5975050at2759"/>
<evidence type="ECO:0000256" key="6">
    <source>
        <dbReference type="ARBA" id="ARBA00023136"/>
    </source>
</evidence>
<reference evidence="8" key="1">
    <citation type="submission" date="2025-08" db="UniProtKB">
        <authorList>
            <consortium name="RefSeq"/>
        </authorList>
    </citation>
    <scope>IDENTIFICATION</scope>
    <source>
        <strain evidence="8">Airmid</strain>
    </source>
</reference>
<evidence type="ECO:0000313" key="7">
    <source>
        <dbReference type="Proteomes" id="UP000515146"/>
    </source>
</evidence>
<dbReference type="CTD" id="90203"/>
<comment type="subcellular location">
    <subcellularLocation>
        <location evidence="1">Early endosome membrane</location>
        <topology evidence="1">Peripheral membrane protein</topology>
        <orientation evidence="1">Cytoplasmic side</orientation>
    </subcellularLocation>
</comment>
<keyword evidence="2" id="KW-0813">Transport</keyword>
<dbReference type="AlphaFoldDB" id="A0A6P6XZX5"/>
<keyword evidence="6" id="KW-0472">Membrane</keyword>
<dbReference type="InParanoid" id="A0A6P6XZX5"/>
<dbReference type="Gene3D" id="3.30.1520.10">
    <property type="entry name" value="Phox-like domain"/>
    <property type="match status" value="1"/>
</dbReference>
<name>A0A6P6XZX5_DERPT</name>
<dbReference type="GO" id="GO:1901981">
    <property type="term" value="F:phosphatidylinositol phosphate binding"/>
    <property type="evidence" value="ECO:0007669"/>
    <property type="project" value="TreeGrafter"/>
</dbReference>
<gene>
    <name evidence="8" type="primary">LOC113792819</name>
</gene>
<dbReference type="KEGG" id="dpte:113792819"/>
<dbReference type="Pfam" id="PF00787">
    <property type="entry name" value="PX"/>
    <property type="match status" value="1"/>
</dbReference>
<keyword evidence="7" id="KW-1185">Reference proteome</keyword>
<protein>
    <submittedName>
        <fullName evidence="8">Sorting nexin-20-like</fullName>
    </submittedName>
</protein>
<dbReference type="InterPro" id="IPR036871">
    <property type="entry name" value="PX_dom_sf"/>
</dbReference>
<dbReference type="PANTHER" id="PTHR20939">
    <property type="entry name" value="SORTING NEXIN 20, 21"/>
    <property type="match status" value="1"/>
</dbReference>
<evidence type="ECO:0000313" key="8">
    <source>
        <dbReference type="RefSeq" id="XP_027198565.1"/>
    </source>
</evidence>
<dbReference type="SMART" id="SM00312">
    <property type="entry name" value="PX"/>
    <property type="match status" value="1"/>
</dbReference>
<organism evidence="7 8">
    <name type="scientific">Dermatophagoides pteronyssinus</name>
    <name type="common">European house dust mite</name>
    <dbReference type="NCBI Taxonomy" id="6956"/>
    <lineage>
        <taxon>Eukaryota</taxon>
        <taxon>Metazoa</taxon>
        <taxon>Ecdysozoa</taxon>
        <taxon>Arthropoda</taxon>
        <taxon>Chelicerata</taxon>
        <taxon>Arachnida</taxon>
        <taxon>Acari</taxon>
        <taxon>Acariformes</taxon>
        <taxon>Sarcoptiformes</taxon>
        <taxon>Astigmata</taxon>
        <taxon>Psoroptidia</taxon>
        <taxon>Analgoidea</taxon>
        <taxon>Pyroglyphidae</taxon>
        <taxon>Dermatophagoidinae</taxon>
        <taxon>Dermatophagoides</taxon>
    </lineage>
</organism>
<proteinExistence type="predicted"/>
<evidence type="ECO:0000256" key="3">
    <source>
        <dbReference type="ARBA" id="ARBA00022753"/>
    </source>
</evidence>